<dbReference type="InterPro" id="IPR023210">
    <property type="entry name" value="NADP_OxRdtase_dom"/>
</dbReference>
<dbReference type="OrthoDB" id="48988at2759"/>
<name>A0A4Q1BKR9_TREME</name>
<proteinExistence type="predicted"/>
<sequence>MSAKAVVTATIRGIQVPPMAIGTWSWGDTSTWGYKPEDNAGIKEAWEACNRVGLTFYDSAEGYGWGESERMIGRLLKDTDPEIRKKIYIATKYLPWPNHKNFFLWSPGVISACTKSRDRLGVEMIDLYQVHIPLSIHSFESIARELAQCVKMGLCRNVGVSNYSLQEVIRMSDALEKEGVSLASNQVEFSLLHQLPDTKGMLSELKKRDIAMLAYSPLAMGRLTGKYGPENPLPKGRAFGAGQTWEQLEPLFTEMKDLATKYSVSVSAIALNWVIRKGAIPLGGARNARQAEQNALAATFSLTDEEVASLASKGTEGK</sequence>
<dbReference type="PRINTS" id="PR00069">
    <property type="entry name" value="ALDKETRDTASE"/>
</dbReference>
<dbReference type="EMBL" id="SDIL01000050">
    <property type="protein sequence ID" value="RXK38296.1"/>
    <property type="molecule type" value="Genomic_DNA"/>
</dbReference>
<dbReference type="PANTHER" id="PTHR43364">
    <property type="entry name" value="NADH-SPECIFIC METHYLGLYOXAL REDUCTASE-RELATED"/>
    <property type="match status" value="1"/>
</dbReference>
<dbReference type="GO" id="GO:0016491">
    <property type="term" value="F:oxidoreductase activity"/>
    <property type="evidence" value="ECO:0007669"/>
    <property type="project" value="UniProtKB-KW"/>
</dbReference>
<dbReference type="InterPro" id="IPR036812">
    <property type="entry name" value="NAD(P)_OxRdtase_dom_sf"/>
</dbReference>
<keyword evidence="4" id="KW-1185">Reference proteome</keyword>
<gene>
    <name evidence="3" type="ORF">M231_04469</name>
</gene>
<dbReference type="InterPro" id="IPR050523">
    <property type="entry name" value="AKR_Detox_Biosynth"/>
</dbReference>
<dbReference type="Gene3D" id="3.20.20.100">
    <property type="entry name" value="NADP-dependent oxidoreductase domain"/>
    <property type="match status" value="1"/>
</dbReference>
<dbReference type="STRING" id="5217.A0A4Q1BKR9"/>
<dbReference type="Pfam" id="PF00248">
    <property type="entry name" value="Aldo_ket_red"/>
    <property type="match status" value="1"/>
</dbReference>
<dbReference type="InParanoid" id="A0A4Q1BKR9"/>
<dbReference type="PANTHER" id="PTHR43364:SF4">
    <property type="entry name" value="NAD(P)-LINKED OXIDOREDUCTASE SUPERFAMILY PROTEIN"/>
    <property type="match status" value="1"/>
</dbReference>
<dbReference type="InterPro" id="IPR018170">
    <property type="entry name" value="Aldo/ket_reductase_CS"/>
</dbReference>
<feature type="domain" description="NADP-dependent oxidoreductase" evidence="2">
    <location>
        <begin position="19"/>
        <end position="312"/>
    </location>
</feature>
<evidence type="ECO:0000313" key="4">
    <source>
        <dbReference type="Proteomes" id="UP000289152"/>
    </source>
</evidence>
<reference evidence="3 4" key="1">
    <citation type="submission" date="2016-06" db="EMBL/GenBank/DDBJ databases">
        <title>Evolution of pathogenesis and genome organization in the Tremellales.</title>
        <authorList>
            <person name="Cuomo C."/>
            <person name="Litvintseva A."/>
            <person name="Heitman J."/>
            <person name="Chen Y."/>
            <person name="Sun S."/>
            <person name="Springer D."/>
            <person name="Dromer F."/>
            <person name="Young S."/>
            <person name="Zeng Q."/>
            <person name="Chapman S."/>
            <person name="Gujja S."/>
            <person name="Saif S."/>
            <person name="Birren B."/>
        </authorList>
    </citation>
    <scope>NUCLEOTIDE SEQUENCE [LARGE SCALE GENOMIC DNA]</scope>
    <source>
        <strain evidence="3 4">ATCC 28783</strain>
    </source>
</reference>
<keyword evidence="1" id="KW-0560">Oxidoreductase</keyword>
<organism evidence="3 4">
    <name type="scientific">Tremella mesenterica</name>
    <name type="common">Jelly fungus</name>
    <dbReference type="NCBI Taxonomy" id="5217"/>
    <lineage>
        <taxon>Eukaryota</taxon>
        <taxon>Fungi</taxon>
        <taxon>Dikarya</taxon>
        <taxon>Basidiomycota</taxon>
        <taxon>Agaricomycotina</taxon>
        <taxon>Tremellomycetes</taxon>
        <taxon>Tremellales</taxon>
        <taxon>Tremellaceae</taxon>
        <taxon>Tremella</taxon>
    </lineage>
</organism>
<accession>A0A4Q1BKR9</accession>
<dbReference type="VEuPathDB" id="FungiDB:TREMEDRAFT_28436"/>
<dbReference type="CDD" id="cd19093">
    <property type="entry name" value="AKR_AtPLR-like"/>
    <property type="match status" value="1"/>
</dbReference>
<protein>
    <submittedName>
        <fullName evidence="3">Auxin-induced protein</fullName>
    </submittedName>
</protein>
<evidence type="ECO:0000256" key="1">
    <source>
        <dbReference type="ARBA" id="ARBA00023002"/>
    </source>
</evidence>
<dbReference type="InterPro" id="IPR020471">
    <property type="entry name" value="AKR"/>
</dbReference>
<dbReference type="PROSITE" id="PS00062">
    <property type="entry name" value="ALDOKETO_REDUCTASE_2"/>
    <property type="match status" value="1"/>
</dbReference>
<dbReference type="Proteomes" id="UP000289152">
    <property type="component" value="Unassembled WGS sequence"/>
</dbReference>
<evidence type="ECO:0000313" key="3">
    <source>
        <dbReference type="EMBL" id="RXK38296.1"/>
    </source>
</evidence>
<comment type="caution">
    <text evidence="3">The sequence shown here is derived from an EMBL/GenBank/DDBJ whole genome shotgun (WGS) entry which is preliminary data.</text>
</comment>
<evidence type="ECO:0000259" key="2">
    <source>
        <dbReference type="Pfam" id="PF00248"/>
    </source>
</evidence>
<dbReference type="AlphaFoldDB" id="A0A4Q1BKR9"/>
<dbReference type="SUPFAM" id="SSF51430">
    <property type="entry name" value="NAD(P)-linked oxidoreductase"/>
    <property type="match status" value="1"/>
</dbReference>